<evidence type="ECO:0008006" key="6">
    <source>
        <dbReference type="Google" id="ProtNLM"/>
    </source>
</evidence>
<dbReference type="Gene3D" id="1.25.40.10">
    <property type="entry name" value="Tetratricopeptide repeat domain"/>
    <property type="match status" value="1"/>
</dbReference>
<dbReference type="EMBL" id="OZ021742">
    <property type="protein sequence ID" value="CAK9327459.1"/>
    <property type="molecule type" value="Genomic_DNA"/>
</dbReference>
<evidence type="ECO:0000259" key="2">
    <source>
        <dbReference type="Pfam" id="PF10373"/>
    </source>
</evidence>
<reference evidence="4 5" key="1">
    <citation type="submission" date="2024-03" db="EMBL/GenBank/DDBJ databases">
        <authorList>
            <person name="Gkanogiannis A."/>
            <person name="Becerra Lopez-Lavalle L."/>
        </authorList>
    </citation>
    <scope>NUCLEOTIDE SEQUENCE [LARGE SCALE GENOMIC DNA]</scope>
</reference>
<proteinExistence type="predicted"/>
<gene>
    <name evidence="4" type="ORF">CITCOLO1_LOCUS19839</name>
</gene>
<feature type="region of interest" description="Disordered" evidence="1">
    <location>
        <begin position="1"/>
        <end position="26"/>
    </location>
</feature>
<dbReference type="Pfam" id="PF10374">
    <property type="entry name" value="EST1"/>
    <property type="match status" value="1"/>
</dbReference>
<dbReference type="InterPro" id="IPR019458">
    <property type="entry name" value="Est1-like_N"/>
</dbReference>
<protein>
    <recommendedName>
        <fullName evidence="6">Protein SMG7L</fullName>
    </recommendedName>
</protein>
<evidence type="ECO:0000259" key="3">
    <source>
        <dbReference type="Pfam" id="PF10374"/>
    </source>
</evidence>
<dbReference type="Pfam" id="PF10373">
    <property type="entry name" value="EST1_DNA_bind"/>
    <property type="match status" value="1"/>
</dbReference>
<evidence type="ECO:0000256" key="1">
    <source>
        <dbReference type="SAM" id="MobiDB-lite"/>
    </source>
</evidence>
<dbReference type="Proteomes" id="UP001642487">
    <property type="component" value="Chromosome 8"/>
</dbReference>
<evidence type="ECO:0000313" key="4">
    <source>
        <dbReference type="EMBL" id="CAK9327459.1"/>
    </source>
</evidence>
<feature type="compositionally biased region" description="Polar residues" evidence="1">
    <location>
        <begin position="214"/>
        <end position="223"/>
    </location>
</feature>
<organism evidence="4 5">
    <name type="scientific">Citrullus colocynthis</name>
    <name type="common">colocynth</name>
    <dbReference type="NCBI Taxonomy" id="252529"/>
    <lineage>
        <taxon>Eukaryota</taxon>
        <taxon>Viridiplantae</taxon>
        <taxon>Streptophyta</taxon>
        <taxon>Embryophyta</taxon>
        <taxon>Tracheophyta</taxon>
        <taxon>Spermatophyta</taxon>
        <taxon>Magnoliopsida</taxon>
        <taxon>eudicotyledons</taxon>
        <taxon>Gunneridae</taxon>
        <taxon>Pentapetalae</taxon>
        <taxon>rosids</taxon>
        <taxon>fabids</taxon>
        <taxon>Cucurbitales</taxon>
        <taxon>Cucurbitaceae</taxon>
        <taxon>Benincaseae</taxon>
        <taxon>Citrullus</taxon>
    </lineage>
</organism>
<dbReference type="InterPro" id="IPR018834">
    <property type="entry name" value="DNA/RNA-bd_Est1-type"/>
</dbReference>
<name>A0ABP0Z4L7_9ROSI</name>
<evidence type="ECO:0000313" key="5">
    <source>
        <dbReference type="Proteomes" id="UP001642487"/>
    </source>
</evidence>
<dbReference type="SUPFAM" id="SSF48452">
    <property type="entry name" value="TPR-like"/>
    <property type="match status" value="1"/>
</dbReference>
<feature type="domain" description="Telomerase activating protein Est1-like N-terminal" evidence="3">
    <location>
        <begin position="181"/>
        <end position="303"/>
    </location>
</feature>
<sequence>MVNGDSCTMVHEKQPSNPKKKSKLHKGKQMGAFRLDYKGSSLISQQTRGCLAAATYSSFLFTVVYFTSCGVPQNLFLVFDAVFFFYRVGELTSEYNALDFSKVVYLEISCSILTMTTTITISQNRKENLLHEVVSLEKQLTASILSKGILHSDVKDLYYKVCSFYERIFMSEHEQGGLQDVEYSLWKLHYKLIDEFRKRIKRSSGNGDSPKLGTAQSPNNVQRSGSNHIAEFRLFLLEATKFYQKLILKIREYYGVPKEGLLYKAFGISKGIDTNKKKKKCQFLCHRLLVCLGDLARYMEQHEKPDVHSHKWLAAASHYLEATMVWPDSGNPHNQLAVLAIYVNDQFLAMYHCVRSSAVKEPFPDAWDNLILLFERNRSSLLPSLSKDGQFNFLKPTEKCCFKIKSQIKDDNKCLETDLFSLLIRTLGFFFIKSSLEEFTTTFTSMMRWLDELLSLDDSELNASLESYKLLDSVRTGPFRAIQIASVFIFMVQNRFSKVDLNDKQQLEMTNLALVTTFIVMGRLVERSLEASKLDSFPLLPAVLVFVEWLPNILDELVRYGYDEKSRSSMTYFFGVYVGLLERLNVNKVEAECSLAIPLWEDYELRGFTPLAFAHEPLDFSSHWEHMDNFECGAKHRAYRLIVAATKISSIANDSPKWIIHDKTRKVFHTVEQNELPDNKAMESAKCNIVSPDLDEPTQDVCKDKEGCDEEDVLDEAWHWNDLNKKSVPVEDEEVILFNPLMRYNSAPISIAGSDDVSPKSIEAQSISSDECLRRATSLLIEQTQGQSDPFAFHSGVTNFSRNKPFEHHDIFGKDTATHQISEASISTGPPSLSAWVLNRGFTFDPDREKGTNGFVKPGLQPIDELTPGFINGLRLSDTENSALSSSCKAGKSYHFPPPPYSAPAPSAPYLPDDAVWFNGTNATTSDGKINDTFSNAFRGSTYSNSTNPHSTHLYSPLITGFTNMYPSTHRMTSSEWLRQYRENHNVDGDSNQVLPAPYNASGNLMNFQINDTSRYDHLYQTGSQLASNPTMNMEIPLRHLAFPSAYGANENQKNMLFHGYERPNLYGCGATDLRSEQPPLLLYLKDKEWQLQNDAANTSAAYMGN</sequence>
<dbReference type="PANTHER" id="PTHR15696">
    <property type="entry name" value="SMG-7 SUPPRESSOR WITH MORPHOLOGICAL EFFECT ON GENITALIA PROTEIN 7"/>
    <property type="match status" value="1"/>
</dbReference>
<dbReference type="InterPro" id="IPR011990">
    <property type="entry name" value="TPR-like_helical_dom_sf"/>
</dbReference>
<dbReference type="InterPro" id="IPR045153">
    <property type="entry name" value="Est1/Ebs1-like"/>
</dbReference>
<keyword evidence="5" id="KW-1185">Reference proteome</keyword>
<feature type="domain" description="DNA/RNA-binding" evidence="2">
    <location>
        <begin position="315"/>
        <end position="614"/>
    </location>
</feature>
<accession>A0ABP0Z4L7</accession>
<dbReference type="PANTHER" id="PTHR15696:SF0">
    <property type="entry name" value="TELOMERASE-BINDING PROTEIN EST1A"/>
    <property type="match status" value="1"/>
</dbReference>
<feature type="region of interest" description="Disordered" evidence="1">
    <location>
        <begin position="203"/>
        <end position="223"/>
    </location>
</feature>